<keyword evidence="2" id="KW-0812">Transmembrane</keyword>
<keyword evidence="2" id="KW-1133">Transmembrane helix</keyword>
<evidence type="ECO:0000313" key="4">
    <source>
        <dbReference type="EMBL" id="KOY79773.1"/>
    </source>
</evidence>
<protein>
    <submittedName>
        <fullName evidence="4">DNA-binding helix-turn-helix protein</fullName>
    </submittedName>
</protein>
<dbReference type="PATRIC" id="fig|148814.9.peg.174"/>
<accession>A0A0M9DFF9</accession>
<organism evidence="4 5">
    <name type="scientific">Apilactobacillus kunkeei</name>
    <dbReference type="NCBI Taxonomy" id="148814"/>
    <lineage>
        <taxon>Bacteria</taxon>
        <taxon>Bacillati</taxon>
        <taxon>Bacillota</taxon>
        <taxon>Bacilli</taxon>
        <taxon>Lactobacillales</taxon>
        <taxon>Lactobacillaceae</taxon>
        <taxon>Apilactobacillus</taxon>
    </lineage>
</organism>
<dbReference type="RefSeq" id="WP_080997874.1">
    <property type="nucleotide sequence ID" value="NZ_JXCZ01000006.1"/>
</dbReference>
<feature type="transmembrane region" description="Helical" evidence="2">
    <location>
        <begin position="114"/>
        <end position="133"/>
    </location>
</feature>
<proteinExistence type="predicted"/>
<dbReference type="InterPro" id="IPR010982">
    <property type="entry name" value="Lambda_DNA-bd_dom_sf"/>
</dbReference>
<dbReference type="SUPFAM" id="SSF47413">
    <property type="entry name" value="lambda repressor-like DNA-binding domains"/>
    <property type="match status" value="1"/>
</dbReference>
<evidence type="ECO:0000313" key="5">
    <source>
        <dbReference type="Proteomes" id="UP000037749"/>
    </source>
</evidence>
<name>A0A0M9DFF9_9LACO</name>
<feature type="domain" description="HTH cro/C1-type" evidence="3">
    <location>
        <begin position="7"/>
        <end position="61"/>
    </location>
</feature>
<evidence type="ECO:0000256" key="1">
    <source>
        <dbReference type="ARBA" id="ARBA00023125"/>
    </source>
</evidence>
<feature type="transmembrane region" description="Helical" evidence="2">
    <location>
        <begin position="176"/>
        <end position="195"/>
    </location>
</feature>
<evidence type="ECO:0000256" key="2">
    <source>
        <dbReference type="SAM" id="Phobius"/>
    </source>
</evidence>
<dbReference type="InterPro" id="IPR001387">
    <property type="entry name" value="Cro/C1-type_HTH"/>
</dbReference>
<dbReference type="CDD" id="cd00093">
    <property type="entry name" value="HTH_XRE"/>
    <property type="match status" value="1"/>
</dbReference>
<keyword evidence="1 4" id="KW-0238">DNA-binding</keyword>
<feature type="transmembrane region" description="Helical" evidence="2">
    <location>
        <begin position="82"/>
        <end position="102"/>
    </location>
</feature>
<dbReference type="PANTHER" id="PTHR46558:SF4">
    <property type="entry name" value="DNA-BIDING PHAGE PROTEIN"/>
    <property type="match status" value="1"/>
</dbReference>
<dbReference type="AlphaFoldDB" id="A0A0M9DFF9"/>
<dbReference type="GO" id="GO:0003677">
    <property type="term" value="F:DNA binding"/>
    <property type="evidence" value="ECO:0007669"/>
    <property type="project" value="UniProtKB-KW"/>
</dbReference>
<keyword evidence="2" id="KW-0472">Membrane</keyword>
<dbReference type="Gene3D" id="1.10.260.40">
    <property type="entry name" value="lambda repressor-like DNA-binding domains"/>
    <property type="match status" value="1"/>
</dbReference>
<dbReference type="PANTHER" id="PTHR46558">
    <property type="entry name" value="TRACRIPTIONAL REGULATORY PROTEIN-RELATED-RELATED"/>
    <property type="match status" value="1"/>
</dbReference>
<feature type="transmembrane region" description="Helical" evidence="2">
    <location>
        <begin position="154"/>
        <end position="170"/>
    </location>
</feature>
<reference evidence="4 5" key="1">
    <citation type="journal article" date="2015" name="Genome Biol. Evol.">
        <title>Functionally Structured Genomes in Lactobacillus kunkeei Colonizing the Honey Crop and Food Products of Honeybees and Stingless Bees.</title>
        <authorList>
            <person name="Tamarit D."/>
            <person name="Ellegaard K.M."/>
            <person name="Wikander J."/>
            <person name="Olofsson T."/>
            <person name="Vasquez A."/>
            <person name="Andersson S.G."/>
        </authorList>
    </citation>
    <scope>NUCLEOTIDE SEQUENCE [LARGE SCALE GENOMIC DNA]</scope>
    <source>
        <strain evidence="4 5">LAla</strain>
    </source>
</reference>
<dbReference type="PROSITE" id="PS50943">
    <property type="entry name" value="HTH_CROC1"/>
    <property type="match status" value="1"/>
</dbReference>
<gene>
    <name evidence="4" type="ORF">RZ72_06710</name>
</gene>
<sequence>MQFGDRLKQQRKIKNLTQDDVATKLNVSRQTISSWENEKSYPDIKSLISLSDMYDISLDTMLKEDSGMKEFIEKNDLRKNLVGLRCTTYSFNVLIIFLNLISYHHHVFTDKYQIFLLILAISSLWIMNSFNNFTENMGFKKFNIFQEVFHVNKTGEIIFAIVCIPIYLLSFVINNLIPGILVSVFFEILVIIYYFRNK</sequence>
<evidence type="ECO:0000259" key="3">
    <source>
        <dbReference type="PROSITE" id="PS50943"/>
    </source>
</evidence>
<dbReference type="SMART" id="SM00530">
    <property type="entry name" value="HTH_XRE"/>
    <property type="match status" value="1"/>
</dbReference>
<dbReference type="Proteomes" id="UP000037749">
    <property type="component" value="Unassembled WGS sequence"/>
</dbReference>
<dbReference type="Pfam" id="PF01381">
    <property type="entry name" value="HTH_3"/>
    <property type="match status" value="1"/>
</dbReference>
<dbReference type="EMBL" id="JXCZ01000006">
    <property type="protein sequence ID" value="KOY79773.1"/>
    <property type="molecule type" value="Genomic_DNA"/>
</dbReference>
<comment type="caution">
    <text evidence="4">The sequence shown here is derived from an EMBL/GenBank/DDBJ whole genome shotgun (WGS) entry which is preliminary data.</text>
</comment>